<organism evidence="1">
    <name type="scientific">uncultured marine microorganism HF4000_097M14</name>
    <dbReference type="NCBI Taxonomy" id="455520"/>
    <lineage>
        <taxon>unclassified sequences</taxon>
        <taxon>environmental samples</taxon>
    </lineage>
</organism>
<gene>
    <name evidence="1" type="ORF">ALOHA_HF4000097M14ctg1g10</name>
</gene>
<protein>
    <submittedName>
        <fullName evidence="1">Uncharacterized protein</fullName>
    </submittedName>
</protein>
<proteinExistence type="predicted"/>
<dbReference type="EMBL" id="EU016579">
    <property type="protein sequence ID" value="ABZ06567.1"/>
    <property type="molecule type" value="Genomic_DNA"/>
</dbReference>
<evidence type="ECO:0000313" key="1">
    <source>
        <dbReference type="EMBL" id="ABZ06567.1"/>
    </source>
</evidence>
<dbReference type="AlphaFoldDB" id="B3T1V8"/>
<name>B3T1V8_9ZZZZ</name>
<sequence length="70" mass="8149">MKKLIAKFDNTIRLTEFDEQIQKLVQNFPEHMSVRVKCRTSSKHVVAILGENPDKSSVERWVLDIDGHEI</sequence>
<accession>B3T1V8</accession>
<reference evidence="1" key="1">
    <citation type="journal article" date="2008" name="ISME J.">
        <title>Genomic patterns of recombination, clonal divergence and environment in marine microbial populations.</title>
        <authorList>
            <person name="Konstantinidis K.T."/>
            <person name="Delong E.F."/>
        </authorList>
    </citation>
    <scope>NUCLEOTIDE SEQUENCE</scope>
</reference>